<evidence type="ECO:0000313" key="10">
    <source>
        <dbReference type="Proteomes" id="UP001319080"/>
    </source>
</evidence>
<comment type="caution">
    <text evidence="9">The sequence shown here is derived from an EMBL/GenBank/DDBJ whole genome shotgun (WGS) entry which is preliminary data.</text>
</comment>
<dbReference type="PANTHER" id="PTHR30572:SF18">
    <property type="entry name" value="ABC-TYPE MACROLIDE FAMILY EXPORT SYSTEM PERMEASE COMPONENT 2"/>
    <property type="match status" value="1"/>
</dbReference>
<keyword evidence="2" id="KW-1003">Cell membrane</keyword>
<keyword evidence="10" id="KW-1185">Reference proteome</keyword>
<feature type="domain" description="ABC3 transporter permease C-terminal" evidence="7">
    <location>
        <begin position="673"/>
        <end position="787"/>
    </location>
</feature>
<dbReference type="Pfam" id="PF12704">
    <property type="entry name" value="MacB_PCD"/>
    <property type="match status" value="2"/>
</dbReference>
<feature type="transmembrane region" description="Helical" evidence="6">
    <location>
        <begin position="20"/>
        <end position="42"/>
    </location>
</feature>
<keyword evidence="3 6" id="KW-0812">Transmembrane</keyword>
<dbReference type="Pfam" id="PF02687">
    <property type="entry name" value="FtsX"/>
    <property type="match status" value="2"/>
</dbReference>
<comment type="subcellular location">
    <subcellularLocation>
        <location evidence="1">Cell membrane</location>
        <topology evidence="1">Multi-pass membrane protein</topology>
    </subcellularLocation>
</comment>
<dbReference type="InterPro" id="IPR050250">
    <property type="entry name" value="Macrolide_Exporter_MacB"/>
</dbReference>
<feature type="transmembrane region" description="Helical" evidence="6">
    <location>
        <begin position="280"/>
        <end position="302"/>
    </location>
</feature>
<evidence type="ECO:0000256" key="4">
    <source>
        <dbReference type="ARBA" id="ARBA00022989"/>
    </source>
</evidence>
<dbReference type="PANTHER" id="PTHR30572">
    <property type="entry name" value="MEMBRANE COMPONENT OF TRANSPORTER-RELATED"/>
    <property type="match status" value="1"/>
</dbReference>
<dbReference type="GO" id="GO:0005886">
    <property type="term" value="C:plasma membrane"/>
    <property type="evidence" value="ECO:0007669"/>
    <property type="project" value="UniProtKB-SubCell"/>
</dbReference>
<feature type="transmembrane region" description="Helical" evidence="6">
    <location>
        <begin position="335"/>
        <end position="359"/>
    </location>
</feature>
<dbReference type="InterPro" id="IPR025857">
    <property type="entry name" value="MacB_PCD"/>
</dbReference>
<dbReference type="GO" id="GO:0022857">
    <property type="term" value="F:transmembrane transporter activity"/>
    <property type="evidence" value="ECO:0007669"/>
    <property type="project" value="TreeGrafter"/>
</dbReference>
<feature type="domain" description="MacB-like periplasmic core" evidence="8">
    <location>
        <begin position="428"/>
        <end position="638"/>
    </location>
</feature>
<feature type="transmembrane region" description="Helical" evidence="6">
    <location>
        <begin position="671"/>
        <end position="695"/>
    </location>
</feature>
<name>A0AAP2DY27_9BACT</name>
<evidence type="ECO:0000256" key="2">
    <source>
        <dbReference type="ARBA" id="ARBA00022475"/>
    </source>
</evidence>
<evidence type="ECO:0000259" key="8">
    <source>
        <dbReference type="Pfam" id="PF12704"/>
    </source>
</evidence>
<gene>
    <name evidence="9" type="ORF">KK062_08560</name>
</gene>
<dbReference type="InterPro" id="IPR003838">
    <property type="entry name" value="ABC3_permease_C"/>
</dbReference>
<evidence type="ECO:0000256" key="1">
    <source>
        <dbReference type="ARBA" id="ARBA00004651"/>
    </source>
</evidence>
<feature type="domain" description="MacB-like periplasmic core" evidence="8">
    <location>
        <begin position="21"/>
        <end position="239"/>
    </location>
</feature>
<feature type="transmembrane region" description="Helical" evidence="6">
    <location>
        <begin position="421"/>
        <end position="441"/>
    </location>
</feature>
<accession>A0AAP2DY27</accession>
<evidence type="ECO:0000256" key="5">
    <source>
        <dbReference type="ARBA" id="ARBA00023136"/>
    </source>
</evidence>
<dbReference type="AlphaFoldDB" id="A0AAP2DY27"/>
<evidence type="ECO:0000259" key="7">
    <source>
        <dbReference type="Pfam" id="PF02687"/>
    </source>
</evidence>
<protein>
    <submittedName>
        <fullName evidence="9">ABC transporter permease</fullName>
    </submittedName>
</protein>
<sequence length="794" mass="87752">MYKSYFKIGFRNLIKNKGYAVINIGGLAVGMTVAMLIGLWVYDELSFNTVHENHTRIARVMVRGHNSSGAWTQDITAPPFGEGLRSLHGSSFKHVSMASRPSNATLLHNETSVVKRGGYCEPGLPEMLTLHMLQGTRAMTIQESVLLSATTAQELFGTADPLGKVVRLANNTDVVVTGVYADIPANSNFHELQWIAPWSLYLAKSDWIRKDDWRQNGFFTYVELADNASLSAVSHAIKDLELNNLKPEDAQNQPQLFLHPMDAWRLHSGFEGNTGRIQYVWLYGCIGLFVLVLACINFMNLATARSEKRAKEIGIRKSIGSLRSQLIHQFFSESLLVAGLAFILSIVLTQLALPFFASVADKKMTMPWTNLYFWLAGVAFTFLTGVLAGSYPALYLSAFKPVKALKGALAAGRAAATPRKVLVVIQFTVSVMLIVGVVVIYRQIQVGKDQPMGYDQHGLIWVDAYSKRIHDHWEAVRNDLQQSGAIIEMAESVNTPANIGFRFGGYTWPGMTPGERTAFCTAWVGREFGKTIGWQLIAGRNFSRDIASDSAAIILNEASAKIMNMPDPIGQTIQLTLFDKTSNFTVIGIIKDMLQESPYMPVRNTVYMIDNSTTGGRVVNIRLNPQQDIPTALATVETIFKKHAPDSPFVYNFVEEAYAKKFTEEERIGKLAFMFAGIAIFISCLGIFGLAAFVAEQRTKEIGIRKVLGASIGSVWQLLSKDFAILVLVSSALACPLAYFGMQHWLEQFELRTTLAWYVFAAAGLGALTITLLTVSYQAIRAAIANPVKSLRSE</sequence>
<evidence type="ECO:0000256" key="6">
    <source>
        <dbReference type="SAM" id="Phobius"/>
    </source>
</evidence>
<reference evidence="9 10" key="1">
    <citation type="submission" date="2021-05" db="EMBL/GenBank/DDBJ databases">
        <title>A Polyphasic approach of four new species of the genus Ohtaekwangia: Ohtaekwangia histidinii sp. nov., Ohtaekwangia cretensis sp. nov., Ohtaekwangia indiensis sp. nov., Ohtaekwangia reichenbachii sp. nov. from diverse environment.</title>
        <authorList>
            <person name="Octaviana S."/>
        </authorList>
    </citation>
    <scope>NUCLEOTIDE SEQUENCE [LARGE SCALE GENOMIC DNA]</scope>
    <source>
        <strain evidence="9 10">PWU5</strain>
    </source>
</reference>
<keyword evidence="4 6" id="KW-1133">Transmembrane helix</keyword>
<evidence type="ECO:0000313" key="9">
    <source>
        <dbReference type="EMBL" id="MBT1708273.1"/>
    </source>
</evidence>
<feature type="transmembrane region" description="Helical" evidence="6">
    <location>
        <begin position="371"/>
        <end position="396"/>
    </location>
</feature>
<keyword evidence="5 6" id="KW-0472">Membrane</keyword>
<dbReference type="Proteomes" id="UP001319080">
    <property type="component" value="Unassembled WGS sequence"/>
</dbReference>
<organism evidence="9 10">
    <name type="scientific">Dawidia cretensis</name>
    <dbReference type="NCBI Taxonomy" id="2782350"/>
    <lineage>
        <taxon>Bacteria</taxon>
        <taxon>Pseudomonadati</taxon>
        <taxon>Bacteroidota</taxon>
        <taxon>Cytophagia</taxon>
        <taxon>Cytophagales</taxon>
        <taxon>Chryseotaleaceae</taxon>
        <taxon>Dawidia</taxon>
    </lineage>
</organism>
<feature type="transmembrane region" description="Helical" evidence="6">
    <location>
        <begin position="723"/>
        <end position="742"/>
    </location>
</feature>
<proteinExistence type="predicted"/>
<feature type="transmembrane region" description="Helical" evidence="6">
    <location>
        <begin position="754"/>
        <end position="775"/>
    </location>
</feature>
<dbReference type="EMBL" id="JAHESE010000005">
    <property type="protein sequence ID" value="MBT1708273.1"/>
    <property type="molecule type" value="Genomic_DNA"/>
</dbReference>
<evidence type="ECO:0000256" key="3">
    <source>
        <dbReference type="ARBA" id="ARBA00022692"/>
    </source>
</evidence>
<feature type="domain" description="ABC3 transporter permease C-terminal" evidence="7">
    <location>
        <begin position="285"/>
        <end position="397"/>
    </location>
</feature>